<organism evidence="2 3">
    <name type="scientific">Aeromonas phage pAh6.2TG</name>
    <dbReference type="NCBI Taxonomy" id="2849625"/>
    <lineage>
        <taxon>Viruses</taxon>
        <taxon>Duplodnaviria</taxon>
        <taxon>Heunggongvirae</taxon>
        <taxon>Uroviricota</taxon>
        <taxon>Caudoviricetes</taxon>
        <taxon>Chaseviridae</taxon>
        <taxon>Nefertitivirinae</taxon>
        <taxon>Phayathaivirus</taxon>
        <taxon>Phayathaivirus pAh62TG</taxon>
    </lineage>
</organism>
<protein>
    <submittedName>
        <fullName evidence="2">Tail fibers protein</fullName>
    </submittedName>
</protein>
<dbReference type="GeneID" id="80832378"/>
<name>A0A8F3C983_9CAUD</name>
<accession>A0A8F3C983</accession>
<dbReference type="KEGG" id="vg:80832378"/>
<reference evidence="2" key="1">
    <citation type="submission" date="2021-06" db="EMBL/GenBank/DDBJ databases">
        <authorList>
            <person name="Le T.D."/>
        </authorList>
    </citation>
    <scope>NUCLEOTIDE SEQUENCE</scope>
</reference>
<dbReference type="Proteomes" id="UP000693898">
    <property type="component" value="Segment"/>
</dbReference>
<keyword evidence="3" id="KW-1185">Reference proteome</keyword>
<dbReference type="SUPFAM" id="SSF49899">
    <property type="entry name" value="Concanavalin A-like lectins/glucanases"/>
    <property type="match status" value="1"/>
</dbReference>
<evidence type="ECO:0000256" key="1">
    <source>
        <dbReference type="SAM" id="MobiDB-lite"/>
    </source>
</evidence>
<dbReference type="InterPro" id="IPR013320">
    <property type="entry name" value="ConA-like_dom_sf"/>
</dbReference>
<dbReference type="EMBL" id="MZ336020">
    <property type="protein sequence ID" value="QWY14041.1"/>
    <property type="molecule type" value="Genomic_DNA"/>
</dbReference>
<feature type="region of interest" description="Disordered" evidence="1">
    <location>
        <begin position="294"/>
        <end position="313"/>
    </location>
</feature>
<dbReference type="RefSeq" id="YP_010845226.1">
    <property type="nucleotide sequence ID" value="NC_079187.1"/>
</dbReference>
<evidence type="ECO:0000313" key="3">
    <source>
        <dbReference type="Proteomes" id="UP000693898"/>
    </source>
</evidence>
<proteinExistence type="predicted"/>
<evidence type="ECO:0000313" key="2">
    <source>
        <dbReference type="EMBL" id="QWY14041.1"/>
    </source>
</evidence>
<sequence length="475" mass="52000">MIVNRPELGRVWALSGARFDPGTQKYNLGWTAEIPTYEVLNYLQYRTDLALLSAAQRGIPEWGNDLTYGLGSVVWDNKNGTVYTSKVATPNKSKAPSDNPNEWEISSTQFTMNSFLALNKKIDDHVAARNDPHNVTADQVDTYIKSVIDSKVAKVDGDISNHVNRKDNPHGVTAAQAGAVPVTGGTYTGAVTFNASETKINPGAGDQAVMADASRVALRYADAYLGIRKSDKRATIKVGSKEEVLMNETEYVAARALIEPSYAVPCPDVWIDALSDIHLRQGFGFTELQRSVAGPYTDKSGNPQTAAPGMPRHEREGLRIEWGLSKERLALDANNNMSGIPEATWFIEGHWATGQTDRVILYWDDSAADEYIEIAADGAVTVKLRDPDNAERKFLAGNLVDSGVFRLAVSFTTQRVRTYLNGVAGAAGDMAFTPNTQYAKVYLGFPGPEAAGGVWHLRQFKAWHRVLTQEQISTL</sequence>